<reference evidence="1 2" key="1">
    <citation type="submission" date="2016-02" db="EMBL/GenBank/DDBJ databases">
        <title>Band-tailed pigeon sequencing and assembly.</title>
        <authorList>
            <person name="Soares A.E."/>
            <person name="Novak B.J."/>
            <person name="Rice E.S."/>
            <person name="O'Connell B."/>
            <person name="Chang D."/>
            <person name="Weber S."/>
            <person name="Shapiro B."/>
        </authorList>
    </citation>
    <scope>NUCLEOTIDE SEQUENCE [LARGE SCALE GENOMIC DNA]</scope>
    <source>
        <strain evidence="1">BTP2013</strain>
        <tissue evidence="1">Blood</tissue>
    </source>
</reference>
<organism evidence="1 2">
    <name type="scientific">Patagioenas fasciata monilis</name>
    <dbReference type="NCBI Taxonomy" id="372326"/>
    <lineage>
        <taxon>Eukaryota</taxon>
        <taxon>Metazoa</taxon>
        <taxon>Chordata</taxon>
        <taxon>Craniata</taxon>
        <taxon>Vertebrata</taxon>
        <taxon>Euteleostomi</taxon>
        <taxon>Archelosauria</taxon>
        <taxon>Archosauria</taxon>
        <taxon>Dinosauria</taxon>
        <taxon>Saurischia</taxon>
        <taxon>Theropoda</taxon>
        <taxon>Coelurosauria</taxon>
        <taxon>Aves</taxon>
        <taxon>Neognathae</taxon>
        <taxon>Neoaves</taxon>
        <taxon>Columbimorphae</taxon>
        <taxon>Columbiformes</taxon>
        <taxon>Columbidae</taxon>
        <taxon>Patagioenas</taxon>
    </lineage>
</organism>
<dbReference type="Proteomes" id="UP000190648">
    <property type="component" value="Unassembled WGS sequence"/>
</dbReference>
<evidence type="ECO:0000313" key="1">
    <source>
        <dbReference type="EMBL" id="OPJ84064.1"/>
    </source>
</evidence>
<proteinExistence type="predicted"/>
<name>A0A1V4KI00_PATFA</name>
<comment type="caution">
    <text evidence="1">The sequence shown here is derived from an EMBL/GenBank/DDBJ whole genome shotgun (WGS) entry which is preliminary data.</text>
</comment>
<accession>A0A1V4KI00</accession>
<keyword evidence="2" id="KW-1185">Reference proteome</keyword>
<dbReference type="EMBL" id="LSYS01003057">
    <property type="protein sequence ID" value="OPJ84064.1"/>
    <property type="molecule type" value="Genomic_DNA"/>
</dbReference>
<protein>
    <submittedName>
        <fullName evidence="1">Uncharacterized protein</fullName>
    </submittedName>
</protein>
<gene>
    <name evidence="1" type="ORF">AV530_015569</name>
</gene>
<sequence>MDPGNALFCNSNVLDHKLLLLEDNGLLRNDPKALGRWCSEDVHRPSVAERCGERAKLYRGISVITKYKIDFTDSHFTDD</sequence>
<evidence type="ECO:0000313" key="2">
    <source>
        <dbReference type="Proteomes" id="UP000190648"/>
    </source>
</evidence>
<dbReference type="AlphaFoldDB" id="A0A1V4KI00"/>